<dbReference type="Gene3D" id="2.40.50.1020">
    <property type="entry name" value="LytTr DNA-binding domain"/>
    <property type="match status" value="1"/>
</dbReference>
<evidence type="ECO:0000259" key="3">
    <source>
        <dbReference type="PROSITE" id="PS50930"/>
    </source>
</evidence>
<dbReference type="InterPro" id="IPR011006">
    <property type="entry name" value="CheY-like_superfamily"/>
</dbReference>
<sequence>MTPPLSIHIVEDEMIIASDLQDMLHELGYQVNGISINYREAIASLRESKPDLVLLDITLTGTESGIDLAHTLNLSFKLPFIFLTSHNDKQTIDMAKQTKPYGYLIKPFEKEDVFAAIEMVIPRLSPQVSGISDQSLFLPHGKGRVKIRMSDILFAEASGNYITINTKTKQFVLRKTLKEAEAEFLTKQNFIRIHKSFVVNKSDVTKITASEVTLSDNRKIPVGRSYLDDLKKI</sequence>
<dbReference type="Proteomes" id="UP000245647">
    <property type="component" value="Unassembled WGS sequence"/>
</dbReference>
<dbReference type="Pfam" id="PF00072">
    <property type="entry name" value="Response_reg"/>
    <property type="match status" value="1"/>
</dbReference>
<proteinExistence type="predicted"/>
<evidence type="ECO:0000313" key="5">
    <source>
        <dbReference type="Proteomes" id="UP000245647"/>
    </source>
</evidence>
<dbReference type="PROSITE" id="PS50930">
    <property type="entry name" value="HTH_LYTTR"/>
    <property type="match status" value="1"/>
</dbReference>
<feature type="modified residue" description="4-aspartylphosphate" evidence="1">
    <location>
        <position position="56"/>
    </location>
</feature>
<dbReference type="InterPro" id="IPR007492">
    <property type="entry name" value="LytTR_DNA-bd_dom"/>
</dbReference>
<keyword evidence="5" id="KW-1185">Reference proteome</keyword>
<gene>
    <name evidence="4" type="ORF">DDR33_14435</name>
</gene>
<evidence type="ECO:0000313" key="4">
    <source>
        <dbReference type="EMBL" id="PWG79989.1"/>
    </source>
</evidence>
<dbReference type="Pfam" id="PF04397">
    <property type="entry name" value="LytTR"/>
    <property type="match status" value="1"/>
</dbReference>
<dbReference type="PANTHER" id="PTHR37299:SF1">
    <property type="entry name" value="STAGE 0 SPORULATION PROTEIN A HOMOLOG"/>
    <property type="match status" value="1"/>
</dbReference>
<feature type="domain" description="HTH LytTR-type" evidence="3">
    <location>
        <begin position="141"/>
        <end position="233"/>
    </location>
</feature>
<dbReference type="GO" id="GO:0003677">
    <property type="term" value="F:DNA binding"/>
    <property type="evidence" value="ECO:0007669"/>
    <property type="project" value="UniProtKB-KW"/>
</dbReference>
<accession>A0A2U2PFS9</accession>
<dbReference type="PANTHER" id="PTHR37299">
    <property type="entry name" value="TRANSCRIPTIONAL REGULATOR-RELATED"/>
    <property type="match status" value="1"/>
</dbReference>
<dbReference type="RefSeq" id="WP_109416506.1">
    <property type="nucleotide sequence ID" value="NZ_QEAS01000011.1"/>
</dbReference>
<dbReference type="OrthoDB" id="1646880at2"/>
<keyword evidence="1" id="KW-0597">Phosphoprotein</keyword>
<dbReference type="PROSITE" id="PS50110">
    <property type="entry name" value="RESPONSE_REGULATORY"/>
    <property type="match status" value="1"/>
</dbReference>
<comment type="caution">
    <text evidence="4">The sequence shown here is derived from an EMBL/GenBank/DDBJ whole genome shotgun (WGS) entry which is preliminary data.</text>
</comment>
<dbReference type="CDD" id="cd17534">
    <property type="entry name" value="REC_DC-like"/>
    <property type="match status" value="1"/>
</dbReference>
<dbReference type="AlphaFoldDB" id="A0A2U2PFS9"/>
<dbReference type="SMART" id="SM00448">
    <property type="entry name" value="REC"/>
    <property type="match status" value="1"/>
</dbReference>
<organism evidence="4 5">
    <name type="scientific">Pararcticibacter amylolyticus</name>
    <dbReference type="NCBI Taxonomy" id="2173175"/>
    <lineage>
        <taxon>Bacteria</taxon>
        <taxon>Pseudomonadati</taxon>
        <taxon>Bacteroidota</taxon>
        <taxon>Sphingobacteriia</taxon>
        <taxon>Sphingobacteriales</taxon>
        <taxon>Sphingobacteriaceae</taxon>
        <taxon>Pararcticibacter</taxon>
    </lineage>
</organism>
<dbReference type="SUPFAM" id="SSF52172">
    <property type="entry name" value="CheY-like"/>
    <property type="match status" value="1"/>
</dbReference>
<evidence type="ECO:0000256" key="1">
    <source>
        <dbReference type="PROSITE-ProRule" id="PRU00169"/>
    </source>
</evidence>
<keyword evidence="4" id="KW-0238">DNA-binding</keyword>
<feature type="domain" description="Response regulatory" evidence="2">
    <location>
        <begin position="6"/>
        <end position="121"/>
    </location>
</feature>
<dbReference type="EMBL" id="QEAS01000011">
    <property type="protein sequence ID" value="PWG79989.1"/>
    <property type="molecule type" value="Genomic_DNA"/>
</dbReference>
<name>A0A2U2PFS9_9SPHI</name>
<dbReference type="SMART" id="SM00850">
    <property type="entry name" value="LytTR"/>
    <property type="match status" value="1"/>
</dbReference>
<evidence type="ECO:0000259" key="2">
    <source>
        <dbReference type="PROSITE" id="PS50110"/>
    </source>
</evidence>
<dbReference type="InterPro" id="IPR001789">
    <property type="entry name" value="Sig_transdc_resp-reg_receiver"/>
</dbReference>
<reference evidence="4 5" key="1">
    <citation type="submission" date="2018-04" db="EMBL/GenBank/DDBJ databases">
        <title>Pedobacter chongqingensis sp. nov., isolated from a rottenly hemp rope.</title>
        <authorList>
            <person name="Cai Y."/>
        </authorList>
    </citation>
    <scope>NUCLEOTIDE SEQUENCE [LARGE SCALE GENOMIC DNA]</scope>
    <source>
        <strain evidence="4 5">FJ4-8</strain>
    </source>
</reference>
<dbReference type="InterPro" id="IPR046947">
    <property type="entry name" value="LytR-like"/>
</dbReference>
<dbReference type="Gene3D" id="3.40.50.2300">
    <property type="match status" value="1"/>
</dbReference>
<protein>
    <submittedName>
        <fullName evidence="4">DNA-binding response regulator</fullName>
    </submittedName>
</protein>
<dbReference type="GO" id="GO:0000156">
    <property type="term" value="F:phosphorelay response regulator activity"/>
    <property type="evidence" value="ECO:0007669"/>
    <property type="project" value="InterPro"/>
</dbReference>